<feature type="non-terminal residue" evidence="2">
    <location>
        <position position="1"/>
    </location>
</feature>
<feature type="compositionally biased region" description="Basic and acidic residues" evidence="1">
    <location>
        <begin position="13"/>
        <end position="43"/>
    </location>
</feature>
<evidence type="ECO:0000256" key="1">
    <source>
        <dbReference type="SAM" id="MobiDB-lite"/>
    </source>
</evidence>
<evidence type="ECO:0000313" key="2">
    <source>
        <dbReference type="EMBL" id="MEQ2264462.1"/>
    </source>
</evidence>
<evidence type="ECO:0000313" key="3">
    <source>
        <dbReference type="Proteomes" id="UP001444071"/>
    </source>
</evidence>
<gene>
    <name evidence="2" type="ORF">XENORESO_007937</name>
</gene>
<feature type="compositionally biased region" description="Basic and acidic residues" evidence="1">
    <location>
        <begin position="96"/>
        <end position="115"/>
    </location>
</feature>
<protein>
    <submittedName>
        <fullName evidence="2">Uncharacterized protein</fullName>
    </submittedName>
</protein>
<comment type="caution">
    <text evidence="2">The sequence shown here is derived from an EMBL/GenBank/DDBJ whole genome shotgun (WGS) entry which is preliminary data.</text>
</comment>
<name>A0ABV0W689_9TELE</name>
<feature type="non-terminal residue" evidence="2">
    <location>
        <position position="131"/>
    </location>
</feature>
<dbReference type="Proteomes" id="UP001444071">
    <property type="component" value="Unassembled WGS sequence"/>
</dbReference>
<dbReference type="EMBL" id="JAHRIM010030283">
    <property type="protein sequence ID" value="MEQ2264462.1"/>
    <property type="molecule type" value="Genomic_DNA"/>
</dbReference>
<sequence>IHVWLCLYSESPAEKEMAVGESKPEEEKEQSGKREKPVVRLEEIPPVPENRFLLEKEDTDPLAEQKPAVTKSGRKIRGRGTIRYHTPTRSKSRSTSVEERGGSETPPHWKVETKRTKVFPPLSPERWSKGD</sequence>
<feature type="region of interest" description="Disordered" evidence="1">
    <location>
        <begin position="13"/>
        <end position="131"/>
    </location>
</feature>
<reference evidence="2 3" key="1">
    <citation type="submission" date="2021-06" db="EMBL/GenBank/DDBJ databases">
        <authorList>
            <person name="Palmer J.M."/>
        </authorList>
    </citation>
    <scope>NUCLEOTIDE SEQUENCE [LARGE SCALE GENOMIC DNA]</scope>
    <source>
        <strain evidence="2 3">XR_2019</strain>
        <tissue evidence="2">Muscle</tissue>
    </source>
</reference>
<proteinExistence type="predicted"/>
<feature type="compositionally biased region" description="Basic residues" evidence="1">
    <location>
        <begin position="72"/>
        <end position="92"/>
    </location>
</feature>
<accession>A0ABV0W689</accession>
<keyword evidence="3" id="KW-1185">Reference proteome</keyword>
<organism evidence="2 3">
    <name type="scientific">Xenotaenia resolanae</name>
    <dbReference type="NCBI Taxonomy" id="208358"/>
    <lineage>
        <taxon>Eukaryota</taxon>
        <taxon>Metazoa</taxon>
        <taxon>Chordata</taxon>
        <taxon>Craniata</taxon>
        <taxon>Vertebrata</taxon>
        <taxon>Euteleostomi</taxon>
        <taxon>Actinopterygii</taxon>
        <taxon>Neopterygii</taxon>
        <taxon>Teleostei</taxon>
        <taxon>Neoteleostei</taxon>
        <taxon>Acanthomorphata</taxon>
        <taxon>Ovalentaria</taxon>
        <taxon>Atherinomorphae</taxon>
        <taxon>Cyprinodontiformes</taxon>
        <taxon>Goodeidae</taxon>
        <taxon>Xenotaenia</taxon>
    </lineage>
</organism>